<feature type="domain" description="Exonuclease VII large subunit C-terminal" evidence="8">
    <location>
        <begin position="144"/>
        <end position="458"/>
    </location>
</feature>
<dbReference type="EMBL" id="JBHSFZ010000030">
    <property type="protein sequence ID" value="MFC4595254.1"/>
    <property type="molecule type" value="Genomic_DNA"/>
</dbReference>
<dbReference type="RefSeq" id="WP_066526079.1">
    <property type="nucleotide sequence ID" value="NZ_JBHSFZ010000030.1"/>
</dbReference>
<dbReference type="HAMAP" id="MF_00378">
    <property type="entry name" value="Exonuc_7_L"/>
    <property type="match status" value="1"/>
</dbReference>
<keyword evidence="2 5" id="KW-0540">Nuclease</keyword>
<comment type="catalytic activity">
    <reaction evidence="5 6">
        <text>Exonucleolytic cleavage in either 5'- to 3'- or 3'- to 5'-direction to yield nucleoside 5'-phosphates.</text>
        <dbReference type="EC" id="3.1.11.6"/>
    </reaction>
</comment>
<proteinExistence type="inferred from homology"/>
<evidence type="ECO:0000259" key="9">
    <source>
        <dbReference type="Pfam" id="PF13742"/>
    </source>
</evidence>
<evidence type="ECO:0000256" key="6">
    <source>
        <dbReference type="RuleBase" id="RU004355"/>
    </source>
</evidence>
<dbReference type="EC" id="3.1.11.6" evidence="5"/>
<protein>
    <recommendedName>
        <fullName evidence="5">Exodeoxyribonuclease 7 large subunit</fullName>
        <ecNumber evidence="5">3.1.11.6</ecNumber>
    </recommendedName>
    <alternativeName>
        <fullName evidence="5">Exodeoxyribonuclease VII large subunit</fullName>
        <shortName evidence="5">Exonuclease VII large subunit</shortName>
    </alternativeName>
</protein>
<dbReference type="PANTHER" id="PTHR30008">
    <property type="entry name" value="EXODEOXYRIBONUCLEASE 7 LARGE SUBUNIT"/>
    <property type="match status" value="1"/>
</dbReference>
<keyword evidence="1 5" id="KW-0963">Cytoplasm</keyword>
<feature type="compositionally biased region" description="Basic and acidic residues" evidence="7">
    <location>
        <begin position="487"/>
        <end position="501"/>
    </location>
</feature>
<evidence type="ECO:0000256" key="7">
    <source>
        <dbReference type="SAM" id="MobiDB-lite"/>
    </source>
</evidence>
<organism evidence="10 11">
    <name type="scientific">Sphingobium tyrosinilyticum</name>
    <dbReference type="NCBI Taxonomy" id="2715436"/>
    <lineage>
        <taxon>Bacteria</taxon>
        <taxon>Pseudomonadati</taxon>
        <taxon>Pseudomonadota</taxon>
        <taxon>Alphaproteobacteria</taxon>
        <taxon>Sphingomonadales</taxon>
        <taxon>Sphingomonadaceae</taxon>
        <taxon>Sphingobium</taxon>
    </lineage>
</organism>
<comment type="subcellular location">
    <subcellularLocation>
        <location evidence="5 6">Cytoplasm</location>
    </subcellularLocation>
</comment>
<evidence type="ECO:0000256" key="4">
    <source>
        <dbReference type="ARBA" id="ARBA00022839"/>
    </source>
</evidence>
<feature type="domain" description="OB-fold nucleic acid binding" evidence="9">
    <location>
        <begin position="28"/>
        <end position="121"/>
    </location>
</feature>
<comment type="similarity">
    <text evidence="5 6">Belongs to the XseA family.</text>
</comment>
<keyword evidence="11" id="KW-1185">Reference proteome</keyword>
<evidence type="ECO:0000256" key="1">
    <source>
        <dbReference type="ARBA" id="ARBA00022490"/>
    </source>
</evidence>
<comment type="function">
    <text evidence="5">Bidirectionally degrades single-stranded DNA into large acid-insoluble oligonucleotides, which are then degraded further into small acid-soluble oligonucleotides.</text>
</comment>
<evidence type="ECO:0000256" key="2">
    <source>
        <dbReference type="ARBA" id="ARBA00022722"/>
    </source>
</evidence>
<evidence type="ECO:0000313" key="11">
    <source>
        <dbReference type="Proteomes" id="UP001595957"/>
    </source>
</evidence>
<dbReference type="PANTHER" id="PTHR30008:SF0">
    <property type="entry name" value="EXODEOXYRIBONUCLEASE 7 LARGE SUBUNIT"/>
    <property type="match status" value="1"/>
</dbReference>
<evidence type="ECO:0000313" key="10">
    <source>
        <dbReference type="EMBL" id="MFC4595254.1"/>
    </source>
</evidence>
<reference evidence="11" key="1">
    <citation type="journal article" date="2019" name="Int. J. Syst. Evol. Microbiol.">
        <title>The Global Catalogue of Microorganisms (GCM) 10K type strain sequencing project: providing services to taxonomists for standard genome sequencing and annotation.</title>
        <authorList>
            <consortium name="The Broad Institute Genomics Platform"/>
            <consortium name="The Broad Institute Genome Sequencing Center for Infectious Disease"/>
            <person name="Wu L."/>
            <person name="Ma J."/>
        </authorList>
    </citation>
    <scope>NUCLEOTIDE SEQUENCE [LARGE SCALE GENOMIC DNA]</scope>
    <source>
        <strain evidence="11">NBRC 103632</strain>
    </source>
</reference>
<dbReference type="InterPro" id="IPR025824">
    <property type="entry name" value="OB-fold_nuc-bd_dom"/>
</dbReference>
<gene>
    <name evidence="5 10" type="primary">xseA</name>
    <name evidence="10" type="ORF">ACFO3E_13775</name>
</gene>
<evidence type="ECO:0000256" key="3">
    <source>
        <dbReference type="ARBA" id="ARBA00022801"/>
    </source>
</evidence>
<dbReference type="InterPro" id="IPR003753">
    <property type="entry name" value="Exonuc_VII_L"/>
</dbReference>
<name>A0ABV9F4S7_9SPHN</name>
<keyword evidence="3 5" id="KW-0378">Hydrolase</keyword>
<evidence type="ECO:0000259" key="8">
    <source>
        <dbReference type="Pfam" id="PF02601"/>
    </source>
</evidence>
<dbReference type="InterPro" id="IPR020579">
    <property type="entry name" value="Exonuc_VII_lsu_C"/>
</dbReference>
<keyword evidence="4 5" id="KW-0269">Exonuclease</keyword>
<accession>A0ABV9F4S7</accession>
<evidence type="ECO:0000256" key="5">
    <source>
        <dbReference type="HAMAP-Rule" id="MF_00378"/>
    </source>
</evidence>
<dbReference type="Proteomes" id="UP001595957">
    <property type="component" value="Unassembled WGS sequence"/>
</dbReference>
<dbReference type="CDD" id="cd04489">
    <property type="entry name" value="ExoVII_LU_OBF"/>
    <property type="match status" value="1"/>
</dbReference>
<dbReference type="NCBIfam" id="TIGR00237">
    <property type="entry name" value="xseA"/>
    <property type="match status" value="1"/>
</dbReference>
<dbReference type="Pfam" id="PF02601">
    <property type="entry name" value="Exonuc_VII_L"/>
    <property type="match status" value="1"/>
</dbReference>
<sequence>MSPEYEAGFDASGRLLAEERAGDNAPPLSVSELSAILKRTVEDRFGYVRLRGEISGFKRAASGHLYLCLKDDNAVIDGVMWKGGAARLPFAPQDGVEVIATGKLTTYPGRSKYQIVIERMELAGEGALMALLEKLKQKLAAEGLFDRDRKRRLPFMPRTIGVVTSPTGAVIRDILHRLEDRCPTNVLLWPVLVQGQGAAEQVARAVRGFSDMKAGGPHPRPDLVIVARGGGSIEDLWSFNEETVVRAVAECSIPIISAVGHETDTTLCDHAADMRAPTPTAAAEMAVPVRADLIAMLTEQGLRMNRAVRRGAAQARERLDMQARLMPTPDTLLAPQRQRLDQLSDNLGNCLRHRLADARGHLGQAGGALRPALLQQYLNRAKERLDRLRLRPDYLTRVFHDRATAFDRLSRLFVSVNPDLPLQRGFARVMAGDRLVKTTADARAAGAVSLHFADGAVGAVIEGGSPPTPLEKPPSQAISPSSRPARKPQESGETRQQDLFS</sequence>
<dbReference type="Pfam" id="PF13742">
    <property type="entry name" value="tRNA_anti_2"/>
    <property type="match status" value="1"/>
</dbReference>
<comment type="subunit">
    <text evidence="5">Heterooligomer composed of large and small subunits.</text>
</comment>
<comment type="caution">
    <text evidence="10">The sequence shown here is derived from an EMBL/GenBank/DDBJ whole genome shotgun (WGS) entry which is preliminary data.</text>
</comment>
<dbReference type="GO" id="GO:0008855">
    <property type="term" value="F:exodeoxyribonuclease VII activity"/>
    <property type="evidence" value="ECO:0007669"/>
    <property type="project" value="UniProtKB-EC"/>
</dbReference>
<feature type="region of interest" description="Disordered" evidence="7">
    <location>
        <begin position="461"/>
        <end position="501"/>
    </location>
</feature>